<sequence length="131" mass="13988">MTVTLRCDPVFTGTGVNPPEVDSVTVQFSVSSPSAPLISFTATARGFEADETYLSDQDLVINDGVSPGEDPIPDIVILFPGSFPPSVTRVCLDLSGVRLRPFPFGGPRPFPFSVQDLCTPQNLDLNLACNT</sequence>
<dbReference type="Proteomes" id="UP000830835">
    <property type="component" value="Unassembled WGS sequence"/>
</dbReference>
<proteinExistence type="predicted"/>
<evidence type="ECO:0000313" key="2">
    <source>
        <dbReference type="Proteomes" id="UP000830835"/>
    </source>
</evidence>
<name>A0ABT0CD43_THEVL</name>
<keyword evidence="2" id="KW-1185">Reference proteome</keyword>
<accession>A0ABT0CD43</accession>
<evidence type="ECO:0000313" key="1">
    <source>
        <dbReference type="EMBL" id="MCJ2543710.1"/>
    </source>
</evidence>
<gene>
    <name evidence="1" type="ORF">JX360_12475</name>
</gene>
<reference evidence="1" key="1">
    <citation type="submission" date="2021-02" db="EMBL/GenBank/DDBJ databases">
        <title>The CRISPR/cas machinery reduction and long-range gene transfer in the hot spring cyanobacterium Synechococcus.</title>
        <authorList>
            <person name="Dvorak P."/>
            <person name="Jahodarova E."/>
            <person name="Hasler P."/>
            <person name="Poulickova A."/>
        </authorList>
    </citation>
    <scope>NUCLEOTIDE SEQUENCE</scope>
    <source>
        <strain evidence="1">Rupite</strain>
    </source>
</reference>
<protein>
    <submittedName>
        <fullName evidence="1">Uncharacterized protein</fullName>
    </submittedName>
</protein>
<dbReference type="EMBL" id="JAFIRA010000035">
    <property type="protein sequence ID" value="MCJ2543710.1"/>
    <property type="molecule type" value="Genomic_DNA"/>
</dbReference>
<dbReference type="RefSeq" id="WP_244351429.1">
    <property type="nucleotide sequence ID" value="NZ_JAFIRA010000035.1"/>
</dbReference>
<organism evidence="1 2">
    <name type="scientific">Thermostichus vulcanus str. 'Rupite'</name>
    <dbReference type="NCBI Taxonomy" id="2813851"/>
    <lineage>
        <taxon>Bacteria</taxon>
        <taxon>Bacillati</taxon>
        <taxon>Cyanobacteriota</taxon>
        <taxon>Cyanophyceae</taxon>
        <taxon>Thermostichales</taxon>
        <taxon>Thermostichaceae</taxon>
        <taxon>Thermostichus</taxon>
    </lineage>
</organism>
<comment type="caution">
    <text evidence="1">The sequence shown here is derived from an EMBL/GenBank/DDBJ whole genome shotgun (WGS) entry which is preliminary data.</text>
</comment>